<reference evidence="1 2" key="2">
    <citation type="journal article" date="2013" name="PLoS Genet.">
        <title>Comparative genome structure, secondary metabolite, and effector coding capacity across Cochliobolus pathogens.</title>
        <authorList>
            <person name="Condon B.J."/>
            <person name="Leng Y."/>
            <person name="Wu D."/>
            <person name="Bushley K.E."/>
            <person name="Ohm R.A."/>
            <person name="Otillar R."/>
            <person name="Martin J."/>
            <person name="Schackwitz W."/>
            <person name="Grimwood J."/>
            <person name="MohdZainudin N."/>
            <person name="Xue C."/>
            <person name="Wang R."/>
            <person name="Manning V.A."/>
            <person name="Dhillon B."/>
            <person name="Tu Z.J."/>
            <person name="Steffenson B.J."/>
            <person name="Salamov A."/>
            <person name="Sun H."/>
            <person name="Lowry S."/>
            <person name="LaButti K."/>
            <person name="Han J."/>
            <person name="Copeland A."/>
            <person name="Lindquist E."/>
            <person name="Barry K."/>
            <person name="Schmutz J."/>
            <person name="Baker S.E."/>
            <person name="Ciuffetti L.M."/>
            <person name="Grigoriev I.V."/>
            <person name="Zhong S."/>
            <person name="Turgeon B.G."/>
        </authorList>
    </citation>
    <scope>NUCLEOTIDE SEQUENCE [LARGE SCALE GENOMIC DNA]</scope>
    <source>
        <strain evidence="2">28A</strain>
    </source>
</reference>
<dbReference type="HOGENOM" id="CLU_1251351_0_0_1"/>
<evidence type="ECO:0000313" key="2">
    <source>
        <dbReference type="Proteomes" id="UP000016935"/>
    </source>
</evidence>
<protein>
    <submittedName>
        <fullName evidence="1">Uncharacterized protein</fullName>
    </submittedName>
</protein>
<name>R0IRP2_EXST2</name>
<sequence length="221" mass="24909">MPRKIAQQVTMIRSDCAFCRKAELKGITVPQVCRFCGRRGKIFFRLPKPINVDREQRKVYIDTIPRMLSFTGGMPDVVGQVQRLHAQSLERKGGASANHDSQLSKVEGCTTITLQAEDTVLQTPAITVTSENSPPLMDVVTWTTFGCRTWQGVDMHLAFRAAEMNANRKRHRRSSSCKRCVRDEETNRKWGGVMAELRGTVAWEDELTEAAGVLKLQDEQV</sequence>
<gene>
    <name evidence="1" type="ORF">SETTUDRAFT_28177</name>
</gene>
<dbReference type="AlphaFoldDB" id="R0IRP2"/>
<organism evidence="1 2">
    <name type="scientific">Exserohilum turcicum (strain 28A)</name>
    <name type="common">Northern leaf blight fungus</name>
    <name type="synonym">Setosphaeria turcica</name>
    <dbReference type="NCBI Taxonomy" id="671987"/>
    <lineage>
        <taxon>Eukaryota</taxon>
        <taxon>Fungi</taxon>
        <taxon>Dikarya</taxon>
        <taxon>Ascomycota</taxon>
        <taxon>Pezizomycotina</taxon>
        <taxon>Dothideomycetes</taxon>
        <taxon>Pleosporomycetidae</taxon>
        <taxon>Pleosporales</taxon>
        <taxon>Pleosporineae</taxon>
        <taxon>Pleosporaceae</taxon>
        <taxon>Exserohilum</taxon>
    </lineage>
</organism>
<dbReference type="RefSeq" id="XP_008024712.1">
    <property type="nucleotide sequence ID" value="XM_008026521.1"/>
</dbReference>
<dbReference type="EMBL" id="KB908581">
    <property type="protein sequence ID" value="EOA87540.1"/>
    <property type="molecule type" value="Genomic_DNA"/>
</dbReference>
<accession>R0IRP2</accession>
<proteinExistence type="predicted"/>
<reference evidence="1 2" key="1">
    <citation type="journal article" date="2012" name="PLoS Pathog.">
        <title>Diverse lifestyles and strategies of plant pathogenesis encoded in the genomes of eighteen Dothideomycetes fungi.</title>
        <authorList>
            <person name="Ohm R.A."/>
            <person name="Feau N."/>
            <person name="Henrissat B."/>
            <person name="Schoch C.L."/>
            <person name="Horwitz B.A."/>
            <person name="Barry K.W."/>
            <person name="Condon B.J."/>
            <person name="Copeland A.C."/>
            <person name="Dhillon B."/>
            <person name="Glaser F."/>
            <person name="Hesse C.N."/>
            <person name="Kosti I."/>
            <person name="LaButti K."/>
            <person name="Lindquist E.A."/>
            <person name="Lucas S."/>
            <person name="Salamov A.A."/>
            <person name="Bradshaw R.E."/>
            <person name="Ciuffetti L."/>
            <person name="Hamelin R.C."/>
            <person name="Kema G.H.J."/>
            <person name="Lawrence C."/>
            <person name="Scott J.A."/>
            <person name="Spatafora J.W."/>
            <person name="Turgeon B.G."/>
            <person name="de Wit P.J.G.M."/>
            <person name="Zhong S."/>
            <person name="Goodwin S.B."/>
            <person name="Grigoriev I.V."/>
        </authorList>
    </citation>
    <scope>NUCLEOTIDE SEQUENCE [LARGE SCALE GENOMIC DNA]</scope>
    <source>
        <strain evidence="2">28A</strain>
    </source>
</reference>
<dbReference type="GeneID" id="19403222"/>
<dbReference type="Proteomes" id="UP000016935">
    <property type="component" value="Unassembled WGS sequence"/>
</dbReference>
<evidence type="ECO:0000313" key="1">
    <source>
        <dbReference type="EMBL" id="EOA87540.1"/>
    </source>
</evidence>
<keyword evidence="2" id="KW-1185">Reference proteome</keyword>